<reference evidence="1 2" key="1">
    <citation type="submission" date="2011-01" db="EMBL/GenBank/DDBJ databases">
        <authorList>
            <person name="Muzny D."/>
            <person name="Qin X."/>
            <person name="Deng J."/>
            <person name="Jiang H."/>
            <person name="Liu Y."/>
            <person name="Qu J."/>
            <person name="Song X.-Z."/>
            <person name="Zhang L."/>
            <person name="Thornton R."/>
            <person name="Coyle M."/>
            <person name="Francisco L."/>
            <person name="Jackson L."/>
            <person name="Javaid M."/>
            <person name="Korchina V."/>
            <person name="Kovar C."/>
            <person name="Mata R."/>
            <person name="Mathew T."/>
            <person name="Ngo R."/>
            <person name="Nguyen L."/>
            <person name="Nguyen N."/>
            <person name="Okwuonu G."/>
            <person name="Ongeri F."/>
            <person name="Pham C."/>
            <person name="Simmons D."/>
            <person name="Wilczek-Boney K."/>
            <person name="Hale W."/>
            <person name="Jakkamsetti A."/>
            <person name="Pham P."/>
            <person name="Ruth R."/>
            <person name="San Lucas F."/>
            <person name="Warren J."/>
            <person name="Zhang J."/>
            <person name="Zhao Z."/>
            <person name="Zhou C."/>
            <person name="Zhu D."/>
            <person name="Lee S."/>
            <person name="Bess C."/>
            <person name="Blankenburg K."/>
            <person name="Forbes L."/>
            <person name="Fu Q."/>
            <person name="Gubbala S."/>
            <person name="Hirani K."/>
            <person name="Jayaseelan J.C."/>
            <person name="Lara F."/>
            <person name="Munidasa M."/>
            <person name="Palculict T."/>
            <person name="Patil S."/>
            <person name="Pu L.-L."/>
            <person name="Saada N."/>
            <person name="Tang L."/>
            <person name="Weissenberger G."/>
            <person name="Zhu Y."/>
            <person name="Hemphill L."/>
            <person name="Shang Y."/>
            <person name="Youmans B."/>
            <person name="Ayvaz T."/>
            <person name="Ross M."/>
            <person name="Santibanez J."/>
            <person name="Aqrawi P."/>
            <person name="Gross S."/>
            <person name="Joshi V."/>
            <person name="Fowler G."/>
            <person name="Nazareth L."/>
            <person name="Reid J."/>
            <person name="Worley K."/>
            <person name="Petrosino J."/>
            <person name="Highlander S."/>
            <person name="Gibbs R."/>
        </authorList>
    </citation>
    <scope>NUCLEOTIDE SEQUENCE [LARGE SCALE GENOMIC DNA]</scope>
    <source>
        <strain evidence="1 2">ATCC 33394</strain>
    </source>
</reference>
<gene>
    <name evidence="1" type="ORF">HMPREF9098_2156</name>
</gene>
<name>F0F221_9NEIS</name>
<evidence type="ECO:0000313" key="2">
    <source>
        <dbReference type="Proteomes" id="UP000004088"/>
    </source>
</evidence>
<dbReference type="Proteomes" id="UP000004088">
    <property type="component" value="Unassembled WGS sequence"/>
</dbReference>
<keyword evidence="2" id="KW-1185">Reference proteome</keyword>
<organism evidence="1 2">
    <name type="scientific">Kingella denitrificans ATCC 33394</name>
    <dbReference type="NCBI Taxonomy" id="888741"/>
    <lineage>
        <taxon>Bacteria</taxon>
        <taxon>Pseudomonadati</taxon>
        <taxon>Pseudomonadota</taxon>
        <taxon>Betaproteobacteria</taxon>
        <taxon>Neisseriales</taxon>
        <taxon>Neisseriaceae</taxon>
        <taxon>Kingella</taxon>
    </lineage>
</organism>
<sequence>MLAFEVIEQLGYPDLAFEFNGKTKEEAAELCKIHGIANAHYVLDHWDEYEHIQKPSLKDVFAISGMSHLYDEFVKTVKTVHDAIAFSKRHKLKPHQDQNIRLHWAKVNSESRE</sequence>
<protein>
    <submittedName>
        <fullName evidence="1">Uncharacterized protein</fullName>
    </submittedName>
</protein>
<dbReference type="STRING" id="888741.HMPREF9098_2156"/>
<proteinExistence type="predicted"/>
<dbReference type="AlphaFoldDB" id="F0F221"/>
<evidence type="ECO:0000313" key="1">
    <source>
        <dbReference type="EMBL" id="EGC16321.1"/>
    </source>
</evidence>
<dbReference type="HOGENOM" id="CLU_2130116_0_0_4"/>
<accession>F0F221</accession>
<dbReference type="EMBL" id="AEWV01000042">
    <property type="protein sequence ID" value="EGC16321.1"/>
    <property type="molecule type" value="Genomic_DNA"/>
</dbReference>
<dbReference type="RefSeq" id="WP_003784292.1">
    <property type="nucleotide sequence ID" value="NZ_GL870929.1"/>
</dbReference>
<comment type="caution">
    <text evidence="1">The sequence shown here is derived from an EMBL/GenBank/DDBJ whole genome shotgun (WGS) entry which is preliminary data.</text>
</comment>